<dbReference type="GO" id="GO:0016705">
    <property type="term" value="F:oxidoreductase activity, acting on paired donors, with incorporation or reduction of molecular oxygen"/>
    <property type="evidence" value="ECO:0007669"/>
    <property type="project" value="InterPro"/>
</dbReference>
<reference evidence="2" key="1">
    <citation type="submission" date="2021-03" db="EMBL/GenBank/DDBJ databases">
        <title>Streptomyces poriferae sp. nov., a novel marine sponge-derived Actinobacteria species with anti-MRSA activity.</title>
        <authorList>
            <person name="Sandoval-Powers M."/>
            <person name="Kralova S."/>
            <person name="Nguyen G.-S."/>
            <person name="Fawwal D."/>
            <person name="Degnes K."/>
            <person name="Klinkenberg G."/>
            <person name="Sletta H."/>
            <person name="Wentzel A."/>
            <person name="Liles M.R."/>
        </authorList>
    </citation>
    <scope>NUCLEOTIDE SEQUENCE</scope>
    <source>
        <strain evidence="2">DSM 41794</strain>
    </source>
</reference>
<name>A0A939FH12_9ACTN</name>
<dbReference type="GO" id="GO:0020037">
    <property type="term" value="F:heme binding"/>
    <property type="evidence" value="ECO:0007669"/>
    <property type="project" value="InterPro"/>
</dbReference>
<dbReference type="EMBL" id="JAFLRJ010000876">
    <property type="protein sequence ID" value="MBO0517808.1"/>
    <property type="molecule type" value="Genomic_DNA"/>
</dbReference>
<accession>A0A939FH12</accession>
<keyword evidence="3" id="KW-1185">Reference proteome</keyword>
<dbReference type="GO" id="GO:0004497">
    <property type="term" value="F:monooxygenase activity"/>
    <property type="evidence" value="ECO:0007669"/>
    <property type="project" value="InterPro"/>
</dbReference>
<evidence type="ECO:0000256" key="1">
    <source>
        <dbReference type="ARBA" id="ARBA00010617"/>
    </source>
</evidence>
<gene>
    <name evidence="2" type="ORF">J0695_39610</name>
</gene>
<proteinExistence type="inferred from homology"/>
<protein>
    <submittedName>
        <fullName evidence="2">Cytochrome P450</fullName>
    </submittedName>
</protein>
<organism evidence="2 3">
    <name type="scientific">Streptomyces beijiangensis</name>
    <dbReference type="NCBI Taxonomy" id="163361"/>
    <lineage>
        <taxon>Bacteria</taxon>
        <taxon>Bacillati</taxon>
        <taxon>Actinomycetota</taxon>
        <taxon>Actinomycetes</taxon>
        <taxon>Kitasatosporales</taxon>
        <taxon>Streptomycetaceae</taxon>
        <taxon>Streptomyces</taxon>
    </lineage>
</organism>
<dbReference type="PRINTS" id="PR00359">
    <property type="entry name" value="BP450"/>
</dbReference>
<dbReference type="PANTHER" id="PTHR46696">
    <property type="entry name" value="P450, PUTATIVE (EUROFUNG)-RELATED"/>
    <property type="match status" value="1"/>
</dbReference>
<dbReference type="PANTHER" id="PTHR46696:SF1">
    <property type="entry name" value="CYTOCHROME P450 YJIB-RELATED"/>
    <property type="match status" value="1"/>
</dbReference>
<dbReference type="SUPFAM" id="SSF48264">
    <property type="entry name" value="Cytochrome P450"/>
    <property type="match status" value="1"/>
</dbReference>
<comment type="similarity">
    <text evidence="1">Belongs to the cytochrome P450 family.</text>
</comment>
<dbReference type="AlphaFoldDB" id="A0A939FH12"/>
<evidence type="ECO:0000313" key="3">
    <source>
        <dbReference type="Proteomes" id="UP000664167"/>
    </source>
</evidence>
<evidence type="ECO:0000313" key="2">
    <source>
        <dbReference type="EMBL" id="MBO0517808.1"/>
    </source>
</evidence>
<dbReference type="InterPro" id="IPR036396">
    <property type="entry name" value="Cyt_P450_sf"/>
</dbReference>
<dbReference type="Proteomes" id="UP000664167">
    <property type="component" value="Unassembled WGS sequence"/>
</dbReference>
<dbReference type="Gene3D" id="1.10.630.10">
    <property type="entry name" value="Cytochrome P450"/>
    <property type="match status" value="1"/>
</dbReference>
<sequence>MELTQCPLVIDPLGHDIHGEIAQIRARGSAVQVELPGGVLAWSVTDYALIKRLLNDPRVSKDAYRHWPAWINGDVPQQWPLAIWVSVQNMVTAYGEDHTRLRRPVAAAFTARRTAALRPNIEAITGRLLAGLSATARDRPVDLREAFAHPLPTEVVCELFGIPDAYRDDLHRIIKGFFRTSTSLEEARTNAQNLYTTMTKIVALKRETPTADLTSDLVSACDTGEAQLSEKELLDNLILLFTAGYETTVNLLDNAISALLTHPD</sequence>
<feature type="non-terminal residue" evidence="2">
    <location>
        <position position="264"/>
    </location>
</feature>
<dbReference type="InterPro" id="IPR002397">
    <property type="entry name" value="Cyt_P450_B"/>
</dbReference>
<comment type="caution">
    <text evidence="2">The sequence shown here is derived from an EMBL/GenBank/DDBJ whole genome shotgun (WGS) entry which is preliminary data.</text>
</comment>
<dbReference type="GO" id="GO:0005506">
    <property type="term" value="F:iron ion binding"/>
    <property type="evidence" value="ECO:0007669"/>
    <property type="project" value="InterPro"/>
</dbReference>